<reference evidence="2 3" key="1">
    <citation type="submission" date="2011-02" db="EMBL/GenBank/DDBJ databases">
        <title>The Genome Sequence of Sphaeroforma arctica JP610.</title>
        <authorList>
            <consortium name="The Broad Institute Genome Sequencing Platform"/>
            <person name="Russ C."/>
            <person name="Cuomo C."/>
            <person name="Young S.K."/>
            <person name="Zeng Q."/>
            <person name="Gargeya S."/>
            <person name="Alvarado L."/>
            <person name="Berlin A."/>
            <person name="Chapman S.B."/>
            <person name="Chen Z."/>
            <person name="Freedman E."/>
            <person name="Gellesch M."/>
            <person name="Goldberg J."/>
            <person name="Griggs A."/>
            <person name="Gujja S."/>
            <person name="Heilman E."/>
            <person name="Heiman D."/>
            <person name="Howarth C."/>
            <person name="Mehta T."/>
            <person name="Neiman D."/>
            <person name="Pearson M."/>
            <person name="Roberts A."/>
            <person name="Saif S."/>
            <person name="Shea T."/>
            <person name="Shenoy N."/>
            <person name="Sisk P."/>
            <person name="Stolte C."/>
            <person name="Sykes S."/>
            <person name="White J."/>
            <person name="Yandava C."/>
            <person name="Burger G."/>
            <person name="Gray M.W."/>
            <person name="Holland P.W.H."/>
            <person name="King N."/>
            <person name="Lang F.B.F."/>
            <person name="Roger A.J."/>
            <person name="Ruiz-Trillo I."/>
            <person name="Haas B."/>
            <person name="Nusbaum C."/>
            <person name="Birren B."/>
        </authorList>
    </citation>
    <scope>NUCLEOTIDE SEQUENCE [LARGE SCALE GENOMIC DNA]</scope>
    <source>
        <strain evidence="2 3">JP610</strain>
    </source>
</reference>
<feature type="region of interest" description="Disordered" evidence="1">
    <location>
        <begin position="71"/>
        <end position="93"/>
    </location>
</feature>
<gene>
    <name evidence="2" type="ORF">SARC_02403</name>
</gene>
<sequence>MSIKKIIKIFRREGSKGGSRVEGELVNDVSGDELVEGSLESAITDSSVRKVPDQTLLTLKVRDLHLPAEPCLPASEHLDKNQPQSKFSRDVPVQQRQQQVASFRRSRVLTSLTTNQFSSLATEEDGLPAAFSPRARRMSCPSVSSPEVGRLHAPTSTLSTKNKLPIVRPRSIIRPTARALPTPSLARQRSPSLIADDSDIQAHMEQYISEPPVSDRSPPQSKVLGNSSIDEFKPRRSTGRRLSCPNVDVSHFYNPDVPAVESPILSPLIKHRDGISKTPGIPISPSSTANDTYTGDKTEASFYVAKALGIWPSTDLSN</sequence>
<evidence type="ECO:0000313" key="2">
    <source>
        <dbReference type="EMBL" id="KNC85404.1"/>
    </source>
</evidence>
<dbReference type="EMBL" id="KQ241703">
    <property type="protein sequence ID" value="KNC85404.1"/>
    <property type="molecule type" value="Genomic_DNA"/>
</dbReference>
<organism evidence="2 3">
    <name type="scientific">Sphaeroforma arctica JP610</name>
    <dbReference type="NCBI Taxonomy" id="667725"/>
    <lineage>
        <taxon>Eukaryota</taxon>
        <taxon>Ichthyosporea</taxon>
        <taxon>Ichthyophonida</taxon>
        <taxon>Sphaeroforma</taxon>
    </lineage>
</organism>
<dbReference type="GeneID" id="25902907"/>
<evidence type="ECO:0000256" key="1">
    <source>
        <dbReference type="SAM" id="MobiDB-lite"/>
    </source>
</evidence>
<feature type="region of interest" description="Disordered" evidence="1">
    <location>
        <begin position="209"/>
        <end position="239"/>
    </location>
</feature>
<accession>A0A0L0G919</accession>
<dbReference type="AlphaFoldDB" id="A0A0L0G919"/>
<name>A0A0L0G919_9EUKA</name>
<evidence type="ECO:0000313" key="3">
    <source>
        <dbReference type="Proteomes" id="UP000054560"/>
    </source>
</evidence>
<proteinExistence type="predicted"/>
<keyword evidence="3" id="KW-1185">Reference proteome</keyword>
<dbReference type="Proteomes" id="UP000054560">
    <property type="component" value="Unassembled WGS sequence"/>
</dbReference>
<feature type="compositionally biased region" description="Polar residues" evidence="1">
    <location>
        <begin position="217"/>
        <end position="229"/>
    </location>
</feature>
<dbReference type="RefSeq" id="XP_014159306.1">
    <property type="nucleotide sequence ID" value="XM_014303831.1"/>
</dbReference>
<protein>
    <submittedName>
        <fullName evidence="2">Uncharacterized protein</fullName>
    </submittedName>
</protein>